<evidence type="ECO:0000256" key="8">
    <source>
        <dbReference type="ARBA" id="ARBA00023136"/>
    </source>
</evidence>
<dbReference type="RefSeq" id="WP_093429211.1">
    <property type="nucleotide sequence ID" value="NZ_FOMJ01000013.1"/>
</dbReference>
<dbReference type="Pfam" id="PF01618">
    <property type="entry name" value="MotA_ExbB"/>
    <property type="match status" value="1"/>
</dbReference>
<dbReference type="STRING" id="1123397.SAMN05660831_02604"/>
<evidence type="ECO:0000256" key="7">
    <source>
        <dbReference type="ARBA" id="ARBA00022989"/>
    </source>
</evidence>
<dbReference type="PANTHER" id="PTHR30433">
    <property type="entry name" value="CHEMOTAXIS PROTEIN MOTA"/>
    <property type="match status" value="1"/>
</dbReference>
<evidence type="ECO:0000259" key="10">
    <source>
        <dbReference type="Pfam" id="PF01618"/>
    </source>
</evidence>
<keyword evidence="4" id="KW-1003">Cell membrane</keyword>
<dbReference type="AlphaFoldDB" id="A0A1I1WAM7"/>
<protein>
    <submittedName>
        <fullName evidence="11">Chemotaxis protein MotA</fullName>
    </submittedName>
</protein>
<comment type="subcellular location">
    <subcellularLocation>
        <location evidence="1">Cell membrane</location>
        <topology evidence="1">Multi-pass membrane protein</topology>
    </subcellularLocation>
</comment>
<dbReference type="InterPro" id="IPR002898">
    <property type="entry name" value="MotA_ExbB_proton_chnl"/>
</dbReference>
<keyword evidence="6" id="KW-0283">Flagellar rotation</keyword>
<keyword evidence="5 9" id="KW-0812">Transmembrane</keyword>
<dbReference type="InterPro" id="IPR047055">
    <property type="entry name" value="MotA-like"/>
</dbReference>
<feature type="transmembrane region" description="Helical" evidence="9">
    <location>
        <begin position="29"/>
        <end position="50"/>
    </location>
</feature>
<name>A0A1I1WAM7_9GAMM</name>
<dbReference type="PANTHER" id="PTHR30433:SF2">
    <property type="entry name" value="MOTILITY PROTEIN A"/>
    <property type="match status" value="1"/>
</dbReference>
<dbReference type="PROSITE" id="PS01307">
    <property type="entry name" value="MOTA"/>
    <property type="match status" value="1"/>
</dbReference>
<dbReference type="InterPro" id="IPR000540">
    <property type="entry name" value="Flag_MotA_CS"/>
</dbReference>
<reference evidence="11 12" key="1">
    <citation type="submission" date="2016-10" db="EMBL/GenBank/DDBJ databases">
        <authorList>
            <person name="de Groot N.N."/>
        </authorList>
    </citation>
    <scope>NUCLEOTIDE SEQUENCE [LARGE SCALE GENOMIC DNA]</scope>
    <source>
        <strain evidence="11 12">HL3</strain>
    </source>
</reference>
<keyword evidence="12" id="KW-1185">Reference proteome</keyword>
<evidence type="ECO:0000256" key="1">
    <source>
        <dbReference type="ARBA" id="ARBA00004651"/>
    </source>
</evidence>
<feature type="transmembrane region" description="Helical" evidence="9">
    <location>
        <begin position="150"/>
        <end position="167"/>
    </location>
</feature>
<comment type="similarity">
    <text evidence="2">Belongs to the MotA family.</text>
</comment>
<proteinExistence type="inferred from homology"/>
<keyword evidence="3" id="KW-0813">Transport</keyword>
<evidence type="ECO:0000256" key="2">
    <source>
        <dbReference type="ARBA" id="ARBA00008038"/>
    </source>
</evidence>
<evidence type="ECO:0000256" key="6">
    <source>
        <dbReference type="ARBA" id="ARBA00022779"/>
    </source>
</evidence>
<organism evidence="11 12">
    <name type="scientific">Thiohalospira halophila DSM 15071</name>
    <dbReference type="NCBI Taxonomy" id="1123397"/>
    <lineage>
        <taxon>Bacteria</taxon>
        <taxon>Pseudomonadati</taxon>
        <taxon>Pseudomonadota</taxon>
        <taxon>Gammaproteobacteria</taxon>
        <taxon>Thiohalospirales</taxon>
        <taxon>Thiohalospiraceae</taxon>
        <taxon>Thiohalospira</taxon>
    </lineage>
</organism>
<dbReference type="Proteomes" id="UP000198611">
    <property type="component" value="Unassembled WGS sequence"/>
</dbReference>
<evidence type="ECO:0000256" key="5">
    <source>
        <dbReference type="ARBA" id="ARBA00022692"/>
    </source>
</evidence>
<evidence type="ECO:0000256" key="9">
    <source>
        <dbReference type="SAM" id="Phobius"/>
    </source>
</evidence>
<dbReference type="EMBL" id="FOMJ01000013">
    <property type="protein sequence ID" value="SFD92174.1"/>
    <property type="molecule type" value="Genomic_DNA"/>
</dbReference>
<dbReference type="GO" id="GO:0071978">
    <property type="term" value="P:bacterial-type flagellum-dependent swarming motility"/>
    <property type="evidence" value="ECO:0007669"/>
    <property type="project" value="InterPro"/>
</dbReference>
<evidence type="ECO:0000313" key="11">
    <source>
        <dbReference type="EMBL" id="SFD92174.1"/>
    </source>
</evidence>
<dbReference type="GO" id="GO:0005886">
    <property type="term" value="C:plasma membrane"/>
    <property type="evidence" value="ECO:0007669"/>
    <property type="project" value="UniProtKB-SubCell"/>
</dbReference>
<feature type="domain" description="MotA/TolQ/ExbB proton channel" evidence="10">
    <location>
        <begin position="102"/>
        <end position="212"/>
    </location>
</feature>
<evidence type="ECO:0000256" key="4">
    <source>
        <dbReference type="ARBA" id="ARBA00022475"/>
    </source>
</evidence>
<evidence type="ECO:0000313" key="12">
    <source>
        <dbReference type="Proteomes" id="UP000198611"/>
    </source>
</evidence>
<evidence type="ECO:0000256" key="3">
    <source>
        <dbReference type="ARBA" id="ARBA00022448"/>
    </source>
</evidence>
<dbReference type="OrthoDB" id="9806929at2"/>
<feature type="transmembrane region" description="Helical" evidence="9">
    <location>
        <begin position="179"/>
        <end position="201"/>
    </location>
</feature>
<keyword evidence="8 9" id="KW-0472">Membrane</keyword>
<dbReference type="GO" id="GO:0006935">
    <property type="term" value="P:chemotaxis"/>
    <property type="evidence" value="ECO:0007669"/>
    <property type="project" value="InterPro"/>
</dbReference>
<keyword evidence="7 9" id="KW-1133">Transmembrane helix</keyword>
<gene>
    <name evidence="11" type="ORF">SAMN05660831_02604</name>
</gene>
<accession>A0A1I1WAM7</accession>
<sequence>MDKATFIGFLLGITTVVGAIVLGGDSAQFLYPPALLIVLGGTLAGTLIKFSLGQVGNSLKVAFMAFRLPSENPRDLIERSKEIANTARKNGLLALEDEVSPNDFYRKGLQMLVDGMDPDTVQRALHEELDHAWERHEIGQRVFRSIGEQAPAFGMIGTLVGLVQMLGNLENPEAVGPGMAVALLTTLYGAVFAQLVAIPIADNLEQRAESEYANHSLIMEAIGLIQQGTNARLLDEILGAYLPGRERRQEVPGEGREEGS</sequence>